<dbReference type="Proteomes" id="UP000006691">
    <property type="component" value="Chromosome"/>
</dbReference>
<dbReference type="HOGENOM" id="CLU_1668246_0_0_9"/>
<reference evidence="2" key="1">
    <citation type="submission" date="2011-04" db="EMBL/GenBank/DDBJ databases">
        <title>Genome sequence of Solibacillus silvestris StLB046.</title>
        <authorList>
            <person name="Morohoshi T."/>
            <person name="Someya N."/>
            <person name="Ikeda T."/>
        </authorList>
    </citation>
    <scope>NUCLEOTIDE SEQUENCE [LARGE SCALE GENOMIC DNA]</scope>
    <source>
        <strain evidence="2">StLB046</strain>
    </source>
</reference>
<dbReference type="eggNOG" id="ENOG502ZP1R">
    <property type="taxonomic scope" value="Bacteria"/>
</dbReference>
<proteinExistence type="predicted"/>
<evidence type="ECO:0000313" key="2">
    <source>
        <dbReference type="Proteomes" id="UP000006691"/>
    </source>
</evidence>
<keyword evidence="2" id="KW-1185">Reference proteome</keyword>
<dbReference type="RefSeq" id="WP_014822894.1">
    <property type="nucleotide sequence ID" value="NC_018065.1"/>
</dbReference>
<accession>F2F1G6</accession>
<dbReference type="KEGG" id="siv:SSIL_0881"/>
<gene>
    <name evidence="1" type="ordered locus">SSIL_0881</name>
</gene>
<protein>
    <submittedName>
        <fullName evidence="1">Beta-lactamase class C</fullName>
    </submittedName>
</protein>
<dbReference type="STRING" id="1002809.SSIL_0881"/>
<sequence length="158" mass="18726">MESLTLLIYGINIPPHKHLHKLANKFINRFMKVRQTIDFTDEHYYEVIVEEQSLISAQRNYITAPIIPVHKNYLQNLLKVYSNLNATVTLCTEEHEHPLVCFNDIEYEGYCYYELNSDKKILFFGVLDTKHVILLPKQSNPEKLMLEYIKTHFETLHN</sequence>
<organism evidence="1 2">
    <name type="scientific">Solibacillus silvestris (strain StLB046)</name>
    <name type="common">Bacillus silvestris</name>
    <dbReference type="NCBI Taxonomy" id="1002809"/>
    <lineage>
        <taxon>Bacteria</taxon>
        <taxon>Bacillati</taxon>
        <taxon>Bacillota</taxon>
        <taxon>Bacilli</taxon>
        <taxon>Bacillales</taxon>
        <taxon>Caryophanaceae</taxon>
        <taxon>Solibacillus</taxon>
    </lineage>
</organism>
<dbReference type="EMBL" id="AP012157">
    <property type="protein sequence ID" value="BAK15304.1"/>
    <property type="molecule type" value="Genomic_DNA"/>
</dbReference>
<evidence type="ECO:0000313" key="1">
    <source>
        <dbReference type="EMBL" id="BAK15304.1"/>
    </source>
</evidence>
<dbReference type="AlphaFoldDB" id="F2F1G6"/>
<reference evidence="1 2" key="2">
    <citation type="journal article" date="2012" name="J. Biosci. Bioeng.">
        <title>Complete genome sequence and characterization of the N-acylhomoserine lactone-degrading gene of the potato leaf-associated Solibacillus silvestris.</title>
        <authorList>
            <person name="Morohoshi T."/>
            <person name="Tominaga Y."/>
            <person name="Someya N."/>
            <person name="Ikeda T."/>
        </authorList>
    </citation>
    <scope>NUCLEOTIDE SEQUENCE [LARGE SCALE GENOMIC DNA]</scope>
    <source>
        <strain evidence="1 2">StLB046</strain>
    </source>
</reference>
<name>F2F1G6_SOLSS</name>